<sequence length="841" mass="93987">MTVGKDVSALFPDVVNCMQTDNLELKKLVYLYLMNYAKSQPDMAIMAVNTFVKDCEDPNPLIRALAVRTMGCIRVDKITEYLCEPLRKCLKDEDPYVRKTAAVCVAKLHDINAQLVEDQGFLDTLKDLISDSNPMVRHYNPNTESHPNSNLLDLNPQTINKLLTALNECTEWGQIFILDCLANYTPRDDRESQSICERVTPRLSHANSAVVLSAVKVLMKFMEMLPKDLDYYGTLLKKLAPPLVTLLSAEPELQYVALRNINLIVQKRPEILKHEMKVFFVKYNDPIYVKLEKLDIMIRLASQANIAQVLAELKEYATEVDVDFVRKAVRAIGRCAIKVEQSAERCVSTLLDLIQTKVNYVVQEAIVVIKDIFRKYPNKYESVIATLCENLDSLDEPEARAAMIWIVGEYAERIDNADELLESFLEGFHDESTQVQLQLLTAIVKLFLKKPTETQELVQQVLSLATQDSDNPDLRDRGYIYWRLLSTDPVAAKEVVLAEKPLISEETDLIEPTLLEELICHIGTLASVYHKPPSAFVEGSRGVQHKRIPARSGPSEAPPAVIPSQGDLLGDLLNLDLAPPTAAVPSVQPSMQMGAMDLLGGGLDSLVCSSPAASRSVWLAAMKAKGLEISGTFARRGGIIQMDLSLTNKAMSVMTDFAIQFNRNSFGLSPAGPLQVLTPLSPNQTIDVSLPLSMSGPIMKMEPLNNLQVAVKNNIDVFYFSSQYPLSLLFVEDGKMERQVFLATWKDIPNDNEAQFQIKDIHLNSDTASNKLQGSNIFTIAKRTVEGQDMLYQSVKLTNGIWVLAEMRIQTGNPNHTLSIKCRAPEVSQFVFQCYELVLKN</sequence>
<dbReference type="InterPro" id="IPR011989">
    <property type="entry name" value="ARM-like"/>
</dbReference>
<dbReference type="GO" id="GO:0016192">
    <property type="term" value="P:vesicle-mediated transport"/>
    <property type="evidence" value="ECO:0007669"/>
    <property type="project" value="InterPro"/>
</dbReference>
<dbReference type="Gene3D" id="3.30.310.10">
    <property type="entry name" value="TATA-Binding Protein"/>
    <property type="match status" value="1"/>
</dbReference>
<keyword evidence="3" id="KW-0653">Protein transport</keyword>
<dbReference type="GO" id="GO:0012505">
    <property type="term" value="C:endomembrane system"/>
    <property type="evidence" value="ECO:0007669"/>
    <property type="project" value="UniProtKB-SubCell"/>
</dbReference>
<evidence type="ECO:0000256" key="3">
    <source>
        <dbReference type="ARBA" id="ARBA00022927"/>
    </source>
</evidence>
<accession>A0A672NSV9</accession>
<proteinExistence type="inferred from homology"/>
<dbReference type="Ensembl" id="ENSSGRT00000058041.1">
    <property type="protein sequence ID" value="ENSSGRP00000054325.1"/>
    <property type="gene ID" value="ENSSGRG00000025201.1"/>
</dbReference>
<keyword evidence="5" id="KW-0472">Membrane</keyword>
<evidence type="ECO:0000256" key="4">
    <source>
        <dbReference type="ARBA" id="ARBA00022990"/>
    </source>
</evidence>
<evidence type="ECO:0000259" key="8">
    <source>
        <dbReference type="SMART" id="SM01020"/>
    </source>
</evidence>
<keyword evidence="2" id="KW-0813">Transport</keyword>
<protein>
    <submittedName>
        <fullName evidence="9">AP-1 complex subunit beta-1</fullName>
    </submittedName>
</protein>
<evidence type="ECO:0000313" key="9">
    <source>
        <dbReference type="Ensembl" id="ENSSGRP00000054325.1"/>
    </source>
</evidence>
<dbReference type="InterPro" id="IPR009028">
    <property type="entry name" value="Coatomer/calthrin_app_sub_C"/>
</dbReference>
<dbReference type="InterPro" id="IPR026739">
    <property type="entry name" value="AP_beta"/>
</dbReference>
<keyword evidence="4" id="KW-0007">Acetylation</keyword>
<name>A0A672NSV9_SINGR</name>
<organism evidence="9 10">
    <name type="scientific">Sinocyclocheilus grahami</name>
    <name type="common">Dianchi golden-line fish</name>
    <name type="synonym">Barbus grahami</name>
    <dbReference type="NCBI Taxonomy" id="75366"/>
    <lineage>
        <taxon>Eukaryota</taxon>
        <taxon>Metazoa</taxon>
        <taxon>Chordata</taxon>
        <taxon>Craniata</taxon>
        <taxon>Vertebrata</taxon>
        <taxon>Euteleostomi</taxon>
        <taxon>Actinopterygii</taxon>
        <taxon>Neopterygii</taxon>
        <taxon>Teleostei</taxon>
        <taxon>Ostariophysi</taxon>
        <taxon>Cypriniformes</taxon>
        <taxon>Cyprinidae</taxon>
        <taxon>Cyprininae</taxon>
        <taxon>Sinocyclocheilus</taxon>
    </lineage>
</organism>
<dbReference type="Gene3D" id="2.60.40.1150">
    <property type="match status" value="1"/>
</dbReference>
<dbReference type="InterPro" id="IPR013041">
    <property type="entry name" value="Clathrin_app_Ig-like_sf"/>
</dbReference>
<dbReference type="InterPro" id="IPR013037">
    <property type="entry name" value="Clathrin_b-adaptin_app_Ig-like"/>
</dbReference>
<dbReference type="SUPFAM" id="SSF55711">
    <property type="entry name" value="Subdomain of clathrin and coatomer appendage domain"/>
    <property type="match status" value="1"/>
</dbReference>
<evidence type="ECO:0000256" key="2">
    <source>
        <dbReference type="ARBA" id="ARBA00022448"/>
    </source>
</evidence>
<dbReference type="InterPro" id="IPR012295">
    <property type="entry name" value="TBP_dom_sf"/>
</dbReference>
<evidence type="ECO:0000256" key="6">
    <source>
        <dbReference type="ARBA" id="ARBA00029433"/>
    </source>
</evidence>
<evidence type="ECO:0000313" key="10">
    <source>
        <dbReference type="Proteomes" id="UP000472262"/>
    </source>
</evidence>
<dbReference type="SUPFAM" id="SSF49348">
    <property type="entry name" value="Clathrin adaptor appendage domain"/>
    <property type="match status" value="1"/>
</dbReference>
<dbReference type="FunFam" id="1.25.10.10:FF:000002">
    <property type="entry name" value="AP complex subunit beta"/>
    <property type="match status" value="1"/>
</dbReference>
<dbReference type="InterPro" id="IPR008152">
    <property type="entry name" value="Clathrin_a/b/g-adaptin_app_Ig"/>
</dbReference>
<dbReference type="GO" id="GO:0030131">
    <property type="term" value="C:clathrin adaptor complex"/>
    <property type="evidence" value="ECO:0007669"/>
    <property type="project" value="InterPro"/>
</dbReference>
<dbReference type="Pfam" id="PF01602">
    <property type="entry name" value="Adaptin_N"/>
    <property type="match status" value="1"/>
</dbReference>
<evidence type="ECO:0000256" key="5">
    <source>
        <dbReference type="ARBA" id="ARBA00023136"/>
    </source>
</evidence>
<dbReference type="Pfam" id="PF02883">
    <property type="entry name" value="Alpha_adaptinC2"/>
    <property type="match status" value="1"/>
</dbReference>
<dbReference type="InterPro" id="IPR015151">
    <property type="entry name" value="B-adaptin_app_sub_C"/>
</dbReference>
<dbReference type="SUPFAM" id="SSF48371">
    <property type="entry name" value="ARM repeat"/>
    <property type="match status" value="1"/>
</dbReference>
<dbReference type="GO" id="GO:0006886">
    <property type="term" value="P:intracellular protein transport"/>
    <property type="evidence" value="ECO:0007669"/>
    <property type="project" value="InterPro"/>
</dbReference>
<dbReference type="Proteomes" id="UP000472262">
    <property type="component" value="Unassembled WGS sequence"/>
</dbReference>
<dbReference type="InterPro" id="IPR016024">
    <property type="entry name" value="ARM-type_fold"/>
</dbReference>
<feature type="domain" description="Clathrin adaptor alpha/beta/gamma-adaptin appendage Ig-like subdomain" evidence="7">
    <location>
        <begin position="611"/>
        <end position="721"/>
    </location>
</feature>
<comment type="similarity">
    <text evidence="1">Belongs to the adaptor complexes large subunit family.</text>
</comment>
<keyword evidence="10" id="KW-1185">Reference proteome</keyword>
<dbReference type="SMART" id="SM00809">
    <property type="entry name" value="Alpha_adaptinC2"/>
    <property type="match status" value="1"/>
</dbReference>
<feature type="domain" description="Beta-adaptin appendage C-terminal subdomain" evidence="8">
    <location>
        <begin position="730"/>
        <end position="840"/>
    </location>
</feature>
<gene>
    <name evidence="9" type="primary">LOC107599930</name>
</gene>
<comment type="subcellular location">
    <subcellularLocation>
        <location evidence="6">Endomembrane system</location>
        <topology evidence="6">Peripheral membrane protein</topology>
        <orientation evidence="6">Cytoplasmic side</orientation>
    </subcellularLocation>
</comment>
<dbReference type="Gene3D" id="1.25.10.10">
    <property type="entry name" value="Leucine-rich Repeat Variant"/>
    <property type="match status" value="1"/>
</dbReference>
<dbReference type="FunFam" id="2.60.40.1150:FF:000001">
    <property type="entry name" value="AP complex subunit beta"/>
    <property type="match status" value="1"/>
</dbReference>
<dbReference type="AlphaFoldDB" id="A0A672NSV9"/>
<dbReference type="InterPro" id="IPR002553">
    <property type="entry name" value="Clathrin/coatomer_adapt-like_N"/>
</dbReference>
<reference evidence="9" key="2">
    <citation type="submission" date="2025-09" db="UniProtKB">
        <authorList>
            <consortium name="Ensembl"/>
        </authorList>
    </citation>
    <scope>IDENTIFICATION</scope>
</reference>
<dbReference type="Pfam" id="PF09066">
    <property type="entry name" value="B2-adapt-app_C"/>
    <property type="match status" value="1"/>
</dbReference>
<dbReference type="SMART" id="SM01020">
    <property type="entry name" value="B2-adapt-app_C"/>
    <property type="match status" value="1"/>
</dbReference>
<evidence type="ECO:0000256" key="1">
    <source>
        <dbReference type="ARBA" id="ARBA00006613"/>
    </source>
</evidence>
<dbReference type="PANTHER" id="PTHR11134">
    <property type="entry name" value="ADAPTOR COMPLEX SUBUNIT BETA FAMILY MEMBER"/>
    <property type="match status" value="1"/>
</dbReference>
<evidence type="ECO:0000259" key="7">
    <source>
        <dbReference type="SMART" id="SM00809"/>
    </source>
</evidence>
<dbReference type="FunFam" id="3.30.310.10:FF:000003">
    <property type="entry name" value="AP complex subunit beta"/>
    <property type="match status" value="1"/>
</dbReference>
<reference evidence="9" key="1">
    <citation type="submission" date="2025-08" db="UniProtKB">
        <authorList>
            <consortium name="Ensembl"/>
        </authorList>
    </citation>
    <scope>IDENTIFICATION</scope>
</reference>